<dbReference type="GO" id="GO:0005737">
    <property type="term" value="C:cytoplasm"/>
    <property type="evidence" value="ECO:0007669"/>
    <property type="project" value="UniProtKB-SubCell"/>
</dbReference>
<keyword evidence="4 8" id="KW-0031">Aminopeptidase</keyword>
<organism evidence="12 13">
    <name type="scientific">Lymnaea stagnalis</name>
    <name type="common">Great pond snail</name>
    <name type="synonym">Helix stagnalis</name>
    <dbReference type="NCBI Taxonomy" id="6523"/>
    <lineage>
        <taxon>Eukaryota</taxon>
        <taxon>Metazoa</taxon>
        <taxon>Spiralia</taxon>
        <taxon>Lophotrochozoa</taxon>
        <taxon>Mollusca</taxon>
        <taxon>Gastropoda</taxon>
        <taxon>Heterobranchia</taxon>
        <taxon>Euthyneura</taxon>
        <taxon>Panpulmonata</taxon>
        <taxon>Hygrophila</taxon>
        <taxon>Lymnaeoidea</taxon>
        <taxon>Lymnaeidae</taxon>
        <taxon>Lymnaea</taxon>
    </lineage>
</organism>
<keyword evidence="13" id="KW-1185">Reference proteome</keyword>
<keyword evidence="7 8" id="KW-0378">Hydrolase</keyword>
<feature type="domain" description="AB hydrolase-1" evidence="11">
    <location>
        <begin position="42"/>
        <end position="306"/>
    </location>
</feature>
<dbReference type="InterPro" id="IPR000073">
    <property type="entry name" value="AB_hydrolase_1"/>
</dbReference>
<dbReference type="GO" id="GO:0006508">
    <property type="term" value="P:proteolysis"/>
    <property type="evidence" value="ECO:0007669"/>
    <property type="project" value="UniProtKB-KW"/>
</dbReference>
<comment type="caution">
    <text evidence="12">The sequence shown here is derived from an EMBL/GenBank/DDBJ whole genome shotgun (WGS) entry which is preliminary data.</text>
</comment>
<dbReference type="EMBL" id="CAXITT010000312">
    <property type="protein sequence ID" value="CAL1538794.1"/>
    <property type="molecule type" value="Genomic_DNA"/>
</dbReference>
<keyword evidence="5 8" id="KW-0963">Cytoplasm</keyword>
<evidence type="ECO:0000256" key="1">
    <source>
        <dbReference type="ARBA" id="ARBA00001585"/>
    </source>
</evidence>
<feature type="active site" evidence="9">
    <location>
        <position position="274"/>
    </location>
</feature>
<dbReference type="Gene3D" id="3.40.50.1820">
    <property type="entry name" value="alpha/beta hydrolase"/>
    <property type="match status" value="1"/>
</dbReference>
<evidence type="ECO:0000256" key="7">
    <source>
        <dbReference type="ARBA" id="ARBA00022801"/>
    </source>
</evidence>
<dbReference type="NCBIfam" id="TIGR01249">
    <property type="entry name" value="pro_imino_pep_1"/>
    <property type="match status" value="1"/>
</dbReference>
<evidence type="ECO:0000313" key="13">
    <source>
        <dbReference type="Proteomes" id="UP001497497"/>
    </source>
</evidence>
<evidence type="ECO:0000256" key="6">
    <source>
        <dbReference type="ARBA" id="ARBA00022670"/>
    </source>
</evidence>
<evidence type="ECO:0000256" key="4">
    <source>
        <dbReference type="ARBA" id="ARBA00022438"/>
    </source>
</evidence>
<feature type="active site" description="Proton donor" evidence="9">
    <location>
        <position position="302"/>
    </location>
</feature>
<dbReference type="Pfam" id="PF00561">
    <property type="entry name" value="Abhydrolase_1"/>
    <property type="match status" value="1"/>
</dbReference>
<dbReference type="PANTHER" id="PTHR43722:SF1">
    <property type="entry name" value="PROLINE IMINOPEPTIDASE"/>
    <property type="match status" value="1"/>
</dbReference>
<gene>
    <name evidence="12" type="ORF">GSLYS_00012615001</name>
</gene>
<dbReference type="Proteomes" id="UP001497497">
    <property type="component" value="Unassembled WGS sequence"/>
</dbReference>
<evidence type="ECO:0000256" key="2">
    <source>
        <dbReference type="ARBA" id="ARBA00004496"/>
    </source>
</evidence>
<name>A0AAV2HX99_LYMST</name>
<dbReference type="PANTHER" id="PTHR43722">
    <property type="entry name" value="PROLINE IMINOPEPTIDASE"/>
    <property type="match status" value="1"/>
</dbReference>
<evidence type="ECO:0000256" key="5">
    <source>
        <dbReference type="ARBA" id="ARBA00022490"/>
    </source>
</evidence>
<evidence type="ECO:0000256" key="10">
    <source>
        <dbReference type="RuleBase" id="RU003421"/>
    </source>
</evidence>
<accession>A0AAV2HX99</accession>
<evidence type="ECO:0000313" key="12">
    <source>
        <dbReference type="EMBL" id="CAL1538794.1"/>
    </source>
</evidence>
<dbReference type="InterPro" id="IPR029058">
    <property type="entry name" value="AB_hydrolase_fold"/>
</dbReference>
<dbReference type="InterPro" id="IPR005944">
    <property type="entry name" value="Pro_iminopeptidase"/>
</dbReference>
<comment type="catalytic activity">
    <reaction evidence="1 8 10">
        <text>Release of N-terminal proline from a peptide.</text>
        <dbReference type="EC" id="3.4.11.5"/>
    </reaction>
</comment>
<reference evidence="12 13" key="1">
    <citation type="submission" date="2024-04" db="EMBL/GenBank/DDBJ databases">
        <authorList>
            <consortium name="Genoscope - CEA"/>
            <person name="William W."/>
        </authorList>
    </citation>
    <scope>NUCLEOTIDE SEQUENCE [LARGE SCALE GENOMIC DNA]</scope>
</reference>
<evidence type="ECO:0000256" key="3">
    <source>
        <dbReference type="ARBA" id="ARBA00010088"/>
    </source>
</evidence>
<evidence type="ECO:0000256" key="8">
    <source>
        <dbReference type="PIRNR" id="PIRNR006431"/>
    </source>
</evidence>
<keyword evidence="6 8" id="KW-0645">Protease</keyword>
<sequence>MAQQGEYRNLYPITEPFDSGFLKVSEIHKLYYEQSGNKSGTPVIFVHGGPGGGTSPTDRGFFDPEAYHIILFDQRGAGKSTPAAEIKENTTWDLVEDIERLRRHLGIERWVVFGGSWGSTLSLAYAEAHPERVKALILRGIFTLRREELEWFYEGKGANMLFPDYWEDYINFIPEVERGSLMNAYHRRLTSEDETVRQEAAKRWSKWELATSHLFINQEKLLKPDTQHTWALQFACIECHYFVNGGFFKSANQLIEEVEKIRHIPGTIVQGRYDVVCPMDTAWQLHKRWPEAELKIAPDSGHNSQEPATRTLLLEATDKYRHI</sequence>
<dbReference type="GO" id="GO:0004177">
    <property type="term" value="F:aminopeptidase activity"/>
    <property type="evidence" value="ECO:0007669"/>
    <property type="project" value="UniProtKB-UniRule"/>
</dbReference>
<evidence type="ECO:0000259" key="11">
    <source>
        <dbReference type="Pfam" id="PF00561"/>
    </source>
</evidence>
<dbReference type="PIRSF" id="PIRSF006431">
    <property type="entry name" value="Pept_S33"/>
    <property type="match status" value="1"/>
</dbReference>
<comment type="subcellular location">
    <subcellularLocation>
        <location evidence="2 8">Cytoplasm</location>
    </subcellularLocation>
</comment>
<dbReference type="SUPFAM" id="SSF53474">
    <property type="entry name" value="alpha/beta-Hydrolases"/>
    <property type="match status" value="1"/>
</dbReference>
<comment type="similarity">
    <text evidence="3 8 10">Belongs to the peptidase S33 family.</text>
</comment>
<protein>
    <recommendedName>
        <fullName evidence="8 10">Proline iminopeptidase</fullName>
        <shortName evidence="8">PIP</shortName>
        <ecNumber evidence="8 10">3.4.11.5</ecNumber>
    </recommendedName>
    <alternativeName>
        <fullName evidence="8">Prolyl aminopeptidase</fullName>
    </alternativeName>
</protein>
<dbReference type="PRINTS" id="PR00111">
    <property type="entry name" value="ABHYDROLASE"/>
</dbReference>
<dbReference type="PRINTS" id="PR00793">
    <property type="entry name" value="PROAMNOPTASE"/>
</dbReference>
<evidence type="ECO:0000256" key="9">
    <source>
        <dbReference type="PIRSR" id="PIRSR006431-1"/>
    </source>
</evidence>
<dbReference type="EC" id="3.4.11.5" evidence="8 10"/>
<dbReference type="AlphaFoldDB" id="A0AAV2HX99"/>
<feature type="active site" description="Nucleophile" evidence="9">
    <location>
        <position position="116"/>
    </location>
</feature>
<dbReference type="InterPro" id="IPR002410">
    <property type="entry name" value="Peptidase_S33"/>
</dbReference>
<proteinExistence type="inferred from homology"/>